<comment type="caution">
    <text evidence="3">The sequence shown here is derived from an EMBL/GenBank/DDBJ whole genome shotgun (WGS) entry which is preliminary data.</text>
</comment>
<accession>M3CB06</accession>
<name>M3CB06_STRM1</name>
<dbReference type="GO" id="GO:0006313">
    <property type="term" value="P:DNA transposition"/>
    <property type="evidence" value="ECO:0007669"/>
    <property type="project" value="InterPro"/>
</dbReference>
<dbReference type="Pfam" id="PF13340">
    <property type="entry name" value="DUF4096"/>
    <property type="match status" value="1"/>
</dbReference>
<dbReference type="Proteomes" id="UP000011740">
    <property type="component" value="Unassembled WGS sequence"/>
</dbReference>
<dbReference type="GO" id="GO:0003677">
    <property type="term" value="F:DNA binding"/>
    <property type="evidence" value="ECO:0007669"/>
    <property type="project" value="InterPro"/>
</dbReference>
<proteinExistence type="predicted"/>
<dbReference type="PATRIC" id="fig|1223523.3.peg.1568"/>
<protein>
    <submittedName>
        <fullName evidence="3">Transposase IS4 family protein</fullName>
    </submittedName>
</protein>
<dbReference type="PANTHER" id="PTHR30007:SF0">
    <property type="entry name" value="TRANSPOSASE"/>
    <property type="match status" value="1"/>
</dbReference>
<sequence>MTISRDRYRLLPPSRRGRPLEHRMEVPGMRRRCYPSDTTTAEWALIEPLLPVPACRTRWGGRPEKHHRRDIVDAIRYLVDSGCKWRALPQDFPPWRTVYDHFAKWAAAGIVGILRDQLRRRIRCGSGRAPHAVAIVIDSQSVKAAETVSKATRGYDAAKKIDGRKRHLVVDTRGLPLLVMVTPADVSDRDAGREVLFRLRLMHPELTVVWADSAYAGGLVDWARSFLRLTVKTVSRPKNTPGFVILPRRWVVERSIAWIMQARRNARDYERLPQHSEALITWAAITLMTRRLTRPGVAVAR</sequence>
<evidence type="ECO:0000313" key="3">
    <source>
        <dbReference type="EMBL" id="EMF01161.1"/>
    </source>
</evidence>
<dbReference type="InterPro" id="IPR002559">
    <property type="entry name" value="Transposase_11"/>
</dbReference>
<dbReference type="EMBL" id="AORZ01000015">
    <property type="protein sequence ID" value="EMF01161.1"/>
    <property type="molecule type" value="Genomic_DNA"/>
</dbReference>
<dbReference type="GO" id="GO:0004803">
    <property type="term" value="F:transposase activity"/>
    <property type="evidence" value="ECO:0007669"/>
    <property type="project" value="InterPro"/>
</dbReference>
<dbReference type="NCBIfam" id="NF033580">
    <property type="entry name" value="transpos_IS5_3"/>
    <property type="match status" value="1"/>
</dbReference>
<evidence type="ECO:0000259" key="1">
    <source>
        <dbReference type="Pfam" id="PF01609"/>
    </source>
</evidence>
<dbReference type="AlphaFoldDB" id="M3CB06"/>
<evidence type="ECO:0000313" key="4">
    <source>
        <dbReference type="Proteomes" id="UP000011740"/>
    </source>
</evidence>
<dbReference type="PANTHER" id="PTHR30007">
    <property type="entry name" value="PHP DOMAIN PROTEIN"/>
    <property type="match status" value="1"/>
</dbReference>
<feature type="domain" description="Transposase IS4-like" evidence="1">
    <location>
        <begin position="134"/>
        <end position="286"/>
    </location>
</feature>
<dbReference type="eggNOG" id="COG3293">
    <property type="taxonomic scope" value="Bacteria"/>
</dbReference>
<evidence type="ECO:0000259" key="2">
    <source>
        <dbReference type="Pfam" id="PF13340"/>
    </source>
</evidence>
<dbReference type="STRING" id="1223523.H340_07653"/>
<feature type="domain" description="Insertion element IS402-like" evidence="2">
    <location>
        <begin position="40"/>
        <end position="111"/>
    </location>
</feature>
<gene>
    <name evidence="3" type="ORF">H340_07653</name>
</gene>
<dbReference type="InterPro" id="IPR025161">
    <property type="entry name" value="IS402-like_dom"/>
</dbReference>
<organism evidence="3 4">
    <name type="scientific">Streptomyces mobaraensis (strain ATCC 29032 / DSM 40847 / JCM 4168 / NBRC 13819 / NCIMB 11159 / IPCR 16-22)</name>
    <dbReference type="NCBI Taxonomy" id="1223523"/>
    <lineage>
        <taxon>Bacteria</taxon>
        <taxon>Bacillati</taxon>
        <taxon>Actinomycetota</taxon>
        <taxon>Actinomycetes</taxon>
        <taxon>Kitasatosporales</taxon>
        <taxon>Streptomycetaceae</taxon>
        <taxon>Streptomyces</taxon>
    </lineage>
</organism>
<reference evidence="3 4" key="1">
    <citation type="journal article" date="2013" name="Genome Announc.">
        <title>Whole-Genome Shotgun Assembly and Analysis of the Genome of Streptomyces mobaraensis DSM 40847, a Strain for Industrial Production of Microbial Transglutaminase.</title>
        <authorList>
            <person name="Yang H."/>
            <person name="He T."/>
            <person name="Wu W."/>
            <person name="Zhu W."/>
            <person name="Lu B."/>
            <person name="Sun W."/>
        </authorList>
    </citation>
    <scope>NUCLEOTIDE SEQUENCE [LARGE SCALE GENOMIC DNA]</scope>
    <source>
        <strain evidence="3 4">DSM 40847</strain>
    </source>
</reference>
<dbReference type="Pfam" id="PF01609">
    <property type="entry name" value="DDE_Tnp_1"/>
    <property type="match status" value="1"/>
</dbReference>